<dbReference type="AlphaFoldDB" id="A0A1Y3ZSJ0"/>
<comment type="caution">
    <text evidence="3">The sequence shown here is derived from an EMBL/GenBank/DDBJ whole genome shotgun (WGS) entry which is preliminary data.</text>
</comment>
<dbReference type="PANTHER" id="PTHR11236:SF50">
    <property type="entry name" value="AMINODEOXYCHORISMATE SYNTHASE COMPONENT 1"/>
    <property type="match status" value="1"/>
</dbReference>
<dbReference type="InterPro" id="IPR019999">
    <property type="entry name" value="Anth_synth_I-like"/>
</dbReference>
<dbReference type="RefSeq" id="WP_013610909.1">
    <property type="nucleotide sequence ID" value="NZ_BAABYK010000001.1"/>
</dbReference>
<dbReference type="PRINTS" id="PR00095">
    <property type="entry name" value="ANTSNTHASEI"/>
</dbReference>
<evidence type="ECO:0000313" key="4">
    <source>
        <dbReference type="EMBL" id="RGY06659.1"/>
    </source>
</evidence>
<evidence type="ECO:0000313" key="5">
    <source>
        <dbReference type="Proteomes" id="UP000283426"/>
    </source>
</evidence>
<evidence type="ECO:0000313" key="6">
    <source>
        <dbReference type="Proteomes" id="UP000284434"/>
    </source>
</evidence>
<gene>
    <name evidence="3" type="ORF">DWW24_18160</name>
    <name evidence="4" type="ORF">DXA53_09085</name>
    <name evidence="2" type="ORF">L0P03_03655</name>
</gene>
<dbReference type="InterPro" id="IPR005801">
    <property type="entry name" value="ADC_synthase"/>
</dbReference>
<sequence length="323" mass="36873">MKAEIVREEMNRCGRAGIPFLFGVDFEGIHGFFVEKPLSDPSVYFTIGTIGHYKTPLSPIPEPRIKILHSSFETYQEKFRIVHQGLSRGDSFLLNLTERTPIETNLTLEQIFYHSQARYKLLLPDRLVCFSPESFVRIENNEILSYPMKGTIDATLPDAENRLLQNHKETCEHYTIVDLIRNDLNIVATRVQVKRFRYVEKIHTSQGEILQTSSEISGQLPDGWQNELGTLLFKLLPAGSISGAPKAATQKLIRQAEGLPRGYYSGVFGYFDGQTLDSAVLIRFIEKVDNRYYFRSGGGITVNSQAKEEYQEILEKIYLPIQK</sequence>
<keyword evidence="3" id="KW-0808">Transferase</keyword>
<dbReference type="Proteomes" id="UP000283426">
    <property type="component" value="Unassembled WGS sequence"/>
</dbReference>
<protein>
    <submittedName>
        <fullName evidence="3">Aminodeoxychorismate synthase component I</fullName>
        <ecNumber evidence="3">2.6.1.85</ecNumber>
    </submittedName>
</protein>
<dbReference type="EC" id="2.6.1.85" evidence="3"/>
<dbReference type="EMBL" id="JAKNDN010000005">
    <property type="protein sequence ID" value="MCG4958952.1"/>
    <property type="molecule type" value="Genomic_DNA"/>
</dbReference>
<dbReference type="PANTHER" id="PTHR11236">
    <property type="entry name" value="AMINOBENZOATE/ANTHRANILATE SYNTHASE"/>
    <property type="match status" value="1"/>
</dbReference>
<dbReference type="Proteomes" id="UP001199750">
    <property type="component" value="Unassembled WGS sequence"/>
</dbReference>
<name>A0A1Y3ZSJ0_9BACT</name>
<keyword evidence="3" id="KW-0032">Aminotransferase</keyword>
<dbReference type="Pfam" id="PF00425">
    <property type="entry name" value="Chorismate_bind"/>
    <property type="match status" value="1"/>
</dbReference>
<reference evidence="2" key="2">
    <citation type="submission" date="2022-01" db="EMBL/GenBank/DDBJ databases">
        <title>Collection of gut derived symbiotic bacterial strains cultured from healthy donors.</title>
        <authorList>
            <person name="Lin H."/>
            <person name="Kohout C."/>
            <person name="Waligurski E."/>
            <person name="Pamer E.G."/>
        </authorList>
    </citation>
    <scope>NUCLEOTIDE SEQUENCE</scope>
    <source>
        <strain evidence="2">DFI.1.149</strain>
    </source>
</reference>
<dbReference type="Gene3D" id="3.60.120.10">
    <property type="entry name" value="Anthranilate synthase"/>
    <property type="match status" value="1"/>
</dbReference>
<dbReference type="NCBIfam" id="NF005486">
    <property type="entry name" value="PRK07093.1"/>
    <property type="match status" value="1"/>
</dbReference>
<evidence type="ECO:0000313" key="2">
    <source>
        <dbReference type="EMBL" id="MCG4958952.1"/>
    </source>
</evidence>
<accession>A0A1Y3ZSJ0</accession>
<dbReference type="InterPro" id="IPR015890">
    <property type="entry name" value="Chorismate_C"/>
</dbReference>
<dbReference type="GO" id="GO:0046820">
    <property type="term" value="F:4-amino-4-deoxychorismate synthase activity"/>
    <property type="evidence" value="ECO:0007669"/>
    <property type="project" value="UniProtKB-EC"/>
</dbReference>
<dbReference type="GO" id="GO:0000162">
    <property type="term" value="P:L-tryptophan biosynthetic process"/>
    <property type="evidence" value="ECO:0007669"/>
    <property type="project" value="TreeGrafter"/>
</dbReference>
<dbReference type="SUPFAM" id="SSF56322">
    <property type="entry name" value="ADC synthase"/>
    <property type="match status" value="1"/>
</dbReference>
<dbReference type="GeneID" id="61273823"/>
<evidence type="ECO:0000313" key="3">
    <source>
        <dbReference type="EMBL" id="RGV19502.1"/>
    </source>
</evidence>
<dbReference type="Proteomes" id="UP000284434">
    <property type="component" value="Unassembled WGS sequence"/>
</dbReference>
<dbReference type="OMA" id="MKGTINA"/>
<dbReference type="EMBL" id="QSCO01000011">
    <property type="protein sequence ID" value="RGY06659.1"/>
    <property type="molecule type" value="Genomic_DNA"/>
</dbReference>
<evidence type="ECO:0000259" key="1">
    <source>
        <dbReference type="Pfam" id="PF00425"/>
    </source>
</evidence>
<reference evidence="5 6" key="1">
    <citation type="submission" date="2018-08" db="EMBL/GenBank/DDBJ databases">
        <title>A genome reference for cultivated species of the human gut microbiota.</title>
        <authorList>
            <person name="Zou Y."/>
            <person name="Xue W."/>
            <person name="Luo G."/>
        </authorList>
    </citation>
    <scope>NUCLEOTIDE SEQUENCE [LARGE SCALE GENOMIC DNA]</scope>
    <source>
        <strain evidence="3 5">AF14-6AC</strain>
        <strain evidence="4 6">OF03-11</strain>
    </source>
</reference>
<feature type="domain" description="Chorismate-utilising enzyme C-terminal" evidence="1">
    <location>
        <begin position="72"/>
        <end position="316"/>
    </location>
</feature>
<organism evidence="3 5">
    <name type="scientific">Odoribacter splanchnicus</name>
    <dbReference type="NCBI Taxonomy" id="28118"/>
    <lineage>
        <taxon>Bacteria</taxon>
        <taxon>Pseudomonadati</taxon>
        <taxon>Bacteroidota</taxon>
        <taxon>Bacteroidia</taxon>
        <taxon>Bacteroidales</taxon>
        <taxon>Odoribacteraceae</taxon>
        <taxon>Odoribacter</taxon>
    </lineage>
</organism>
<proteinExistence type="predicted"/>
<dbReference type="EMBL" id="QRYW01000049">
    <property type="protein sequence ID" value="RGV19502.1"/>
    <property type="molecule type" value="Genomic_DNA"/>
</dbReference>